<sequence length="80" mass="9351">MSHSALHTTAQRRATGPGVEYEFERLTIPRDFSRSFVTRLLVERAEHGGWVLDRVRIGHDGTRRVVLKRKIIRQRRTTLV</sequence>
<keyword evidence="2" id="KW-1185">Reference proteome</keyword>
<dbReference type="OrthoDB" id="3481802at2"/>
<dbReference type="InterPro" id="IPR043758">
    <property type="entry name" value="DUF5703"/>
</dbReference>
<evidence type="ECO:0000313" key="2">
    <source>
        <dbReference type="Proteomes" id="UP000291189"/>
    </source>
</evidence>
<dbReference type="RefSeq" id="WP_129987809.1">
    <property type="nucleotide sequence ID" value="NZ_SDPU01000023.1"/>
</dbReference>
<dbReference type="Pfam" id="PF18963">
    <property type="entry name" value="DUF5703"/>
    <property type="match status" value="1"/>
</dbReference>
<evidence type="ECO:0000313" key="1">
    <source>
        <dbReference type="EMBL" id="RYU11534.1"/>
    </source>
</evidence>
<organism evidence="1 2">
    <name type="scientific">Nocardioides iriomotensis</name>
    <dbReference type="NCBI Taxonomy" id="715784"/>
    <lineage>
        <taxon>Bacteria</taxon>
        <taxon>Bacillati</taxon>
        <taxon>Actinomycetota</taxon>
        <taxon>Actinomycetes</taxon>
        <taxon>Propionibacteriales</taxon>
        <taxon>Nocardioidaceae</taxon>
        <taxon>Nocardioides</taxon>
    </lineage>
</organism>
<dbReference type="AlphaFoldDB" id="A0A4Q5IZN6"/>
<comment type="caution">
    <text evidence="1">The sequence shown here is derived from an EMBL/GenBank/DDBJ whole genome shotgun (WGS) entry which is preliminary data.</text>
</comment>
<name>A0A4Q5IZN6_9ACTN</name>
<dbReference type="Proteomes" id="UP000291189">
    <property type="component" value="Unassembled WGS sequence"/>
</dbReference>
<protein>
    <submittedName>
        <fullName evidence="1">Uncharacterized protein</fullName>
    </submittedName>
</protein>
<reference evidence="1 2" key="1">
    <citation type="submission" date="2019-01" db="EMBL/GenBank/DDBJ databases">
        <title>Nocardioides guangzhouensis sp. nov., an actinobacterium isolated from soil.</title>
        <authorList>
            <person name="Fu Y."/>
            <person name="Cai Y."/>
            <person name="Lin Z."/>
            <person name="Chen P."/>
        </authorList>
    </citation>
    <scope>NUCLEOTIDE SEQUENCE [LARGE SCALE GENOMIC DNA]</scope>
    <source>
        <strain evidence="1 2">NBRC 105384</strain>
    </source>
</reference>
<proteinExistence type="predicted"/>
<dbReference type="EMBL" id="SDPU01000023">
    <property type="protein sequence ID" value="RYU11534.1"/>
    <property type="molecule type" value="Genomic_DNA"/>
</dbReference>
<gene>
    <name evidence="1" type="ORF">ETU37_13275</name>
</gene>
<accession>A0A4Q5IZN6</accession>